<evidence type="ECO:0000313" key="8">
    <source>
        <dbReference type="Proteomes" id="UP000547528"/>
    </source>
</evidence>
<gene>
    <name evidence="7" type="ORF">FHX47_001900</name>
</gene>
<organism evidence="7 8">
    <name type="scientific">Garicola koreensis</name>
    <dbReference type="NCBI Taxonomy" id="1262554"/>
    <lineage>
        <taxon>Bacteria</taxon>
        <taxon>Bacillati</taxon>
        <taxon>Actinomycetota</taxon>
        <taxon>Actinomycetes</taxon>
        <taxon>Micrococcales</taxon>
        <taxon>Micrococcaceae</taxon>
        <taxon>Garicola</taxon>
    </lineage>
</organism>
<comment type="caution">
    <text evidence="7">The sequence shown here is derived from an EMBL/GenBank/DDBJ whole genome shotgun (WGS) entry which is preliminary data.</text>
</comment>
<dbReference type="GO" id="GO:0030313">
    <property type="term" value="C:cell envelope"/>
    <property type="evidence" value="ECO:0007669"/>
    <property type="project" value="UniProtKB-SubCell"/>
</dbReference>
<protein>
    <submittedName>
        <fullName evidence="7">Ribose transport system substrate-binding protein</fullName>
    </submittedName>
</protein>
<feature type="chain" id="PRO_5038744020" evidence="5">
    <location>
        <begin position="24"/>
        <end position="421"/>
    </location>
</feature>
<keyword evidence="3 5" id="KW-0732">Signal</keyword>
<dbReference type="RefSeq" id="WP_183358683.1">
    <property type="nucleotide sequence ID" value="NZ_BAABKR010000016.1"/>
</dbReference>
<feature type="region of interest" description="Disordered" evidence="4">
    <location>
        <begin position="24"/>
        <end position="62"/>
    </location>
</feature>
<dbReference type="Proteomes" id="UP000547528">
    <property type="component" value="Unassembled WGS sequence"/>
</dbReference>
<dbReference type="PROSITE" id="PS51257">
    <property type="entry name" value="PROKAR_LIPOPROTEIN"/>
    <property type="match status" value="1"/>
</dbReference>
<evidence type="ECO:0000256" key="2">
    <source>
        <dbReference type="ARBA" id="ARBA00007639"/>
    </source>
</evidence>
<proteinExistence type="inferred from homology"/>
<dbReference type="AlphaFoldDB" id="A0A7W5Y0B5"/>
<dbReference type="PANTHER" id="PTHR46847">
    <property type="entry name" value="D-ALLOSE-BINDING PERIPLASMIC PROTEIN-RELATED"/>
    <property type="match status" value="1"/>
</dbReference>
<reference evidence="7 8" key="1">
    <citation type="submission" date="2020-08" db="EMBL/GenBank/DDBJ databases">
        <title>Sequencing the genomes of 1000 actinobacteria strains.</title>
        <authorList>
            <person name="Klenk H.-P."/>
        </authorList>
    </citation>
    <scope>NUCLEOTIDE SEQUENCE [LARGE SCALE GENOMIC DNA]</scope>
    <source>
        <strain evidence="7 8">DSM 28238</strain>
    </source>
</reference>
<evidence type="ECO:0000256" key="3">
    <source>
        <dbReference type="ARBA" id="ARBA00022729"/>
    </source>
</evidence>
<evidence type="ECO:0000256" key="1">
    <source>
        <dbReference type="ARBA" id="ARBA00004196"/>
    </source>
</evidence>
<evidence type="ECO:0000313" key="7">
    <source>
        <dbReference type="EMBL" id="MBB3668271.1"/>
    </source>
</evidence>
<dbReference type="PANTHER" id="PTHR46847:SF4">
    <property type="entry name" value="AUTOINDUCER 2-BINDING PROTEIN LSRB"/>
    <property type="match status" value="1"/>
</dbReference>
<dbReference type="GO" id="GO:0030246">
    <property type="term" value="F:carbohydrate binding"/>
    <property type="evidence" value="ECO:0007669"/>
    <property type="project" value="UniProtKB-ARBA"/>
</dbReference>
<comment type="similarity">
    <text evidence="2">Belongs to the bacterial solute-binding protein 2 family.</text>
</comment>
<evidence type="ECO:0000256" key="4">
    <source>
        <dbReference type="SAM" id="MobiDB-lite"/>
    </source>
</evidence>
<feature type="domain" description="Periplasmic binding protein" evidence="6">
    <location>
        <begin position="116"/>
        <end position="338"/>
    </location>
</feature>
<evidence type="ECO:0000259" key="6">
    <source>
        <dbReference type="Pfam" id="PF13407"/>
    </source>
</evidence>
<keyword evidence="8" id="KW-1185">Reference proteome</keyword>
<sequence>MRRSNRILIGGLTAIGLTLTACTTDAPTDDAETEVEQEAETDAGTDDGTAEQADDGSDGGTEEGEFFVREEYERQLAQRDMEPEGDPDTPWMQMIDVDEMVDTSEFAVDGPQDLCFSNASVGNPWRVTGWITMQEQVEVLQDEGVIGEFRTADAADDDNQQISDIQSFINDGDCGAIMISPSTTATLTPAVEEACDSGVPVIVFDRGVNTDCAVTFIHPIGGYAYGATGAEFLVDNLEAGDSVLALRILPGVDVLEHRWGAANDIFSDSDLEVVGVEFTEGDAAQIKDIVTQYLQRGDVDGIWMDAGDGAVAGVEAFEDMGMDYPAFVGEDELGFMRKWDETGMDAVGLSYSNFQWRTPVLAAEMIWNGEEVPAEWVLPQSPVTEDDLGEYLEANSEMPDLHYAKFGGEDLPGFPEAWQDR</sequence>
<comment type="subcellular location">
    <subcellularLocation>
        <location evidence="1">Cell envelope</location>
    </subcellularLocation>
</comment>
<dbReference type="EMBL" id="JACIBT010000012">
    <property type="protein sequence ID" value="MBB3668271.1"/>
    <property type="molecule type" value="Genomic_DNA"/>
</dbReference>
<dbReference type="Gene3D" id="3.40.50.2300">
    <property type="match status" value="2"/>
</dbReference>
<accession>A0A7W5Y0B5</accession>
<dbReference type="InterPro" id="IPR025997">
    <property type="entry name" value="SBP_2_dom"/>
</dbReference>
<dbReference type="Pfam" id="PF13407">
    <property type="entry name" value="Peripla_BP_4"/>
    <property type="match status" value="1"/>
</dbReference>
<name>A0A7W5Y0B5_9MICC</name>
<dbReference type="InterPro" id="IPR028082">
    <property type="entry name" value="Peripla_BP_I"/>
</dbReference>
<dbReference type="SUPFAM" id="SSF53822">
    <property type="entry name" value="Periplasmic binding protein-like I"/>
    <property type="match status" value="1"/>
</dbReference>
<feature type="compositionally biased region" description="Acidic residues" evidence="4">
    <location>
        <begin position="27"/>
        <end position="62"/>
    </location>
</feature>
<evidence type="ECO:0000256" key="5">
    <source>
        <dbReference type="SAM" id="SignalP"/>
    </source>
</evidence>
<feature type="signal peptide" evidence="5">
    <location>
        <begin position="1"/>
        <end position="23"/>
    </location>
</feature>